<sequence>MEGHMSKKSPETSSAINLGTNLQDTTDQMSSGEAAFKIEAGLHSFDTNQVIIATAGG</sequence>
<name>A0A314ZHA9_PRUYE</name>
<gene>
    <name evidence="2" type="ORF">Pyn_22236</name>
</gene>
<keyword evidence="3" id="KW-1185">Reference proteome</keyword>
<dbReference type="Proteomes" id="UP000250321">
    <property type="component" value="Unassembled WGS sequence"/>
</dbReference>
<dbReference type="OrthoDB" id="10282581at2759"/>
<evidence type="ECO:0000313" key="3">
    <source>
        <dbReference type="Proteomes" id="UP000250321"/>
    </source>
</evidence>
<dbReference type="AlphaFoldDB" id="A0A314ZHA9"/>
<proteinExistence type="predicted"/>
<evidence type="ECO:0000256" key="1">
    <source>
        <dbReference type="SAM" id="MobiDB-lite"/>
    </source>
</evidence>
<feature type="compositionally biased region" description="Basic and acidic residues" evidence="1">
    <location>
        <begin position="1"/>
        <end position="10"/>
    </location>
</feature>
<protein>
    <submittedName>
        <fullName evidence="2">Uncharacterized protein</fullName>
    </submittedName>
</protein>
<feature type="compositionally biased region" description="Polar residues" evidence="1">
    <location>
        <begin position="11"/>
        <end position="28"/>
    </location>
</feature>
<evidence type="ECO:0000313" key="2">
    <source>
        <dbReference type="EMBL" id="PQQ20912.1"/>
    </source>
</evidence>
<organism evidence="2 3">
    <name type="scientific">Prunus yedoensis var. nudiflora</name>
    <dbReference type="NCBI Taxonomy" id="2094558"/>
    <lineage>
        <taxon>Eukaryota</taxon>
        <taxon>Viridiplantae</taxon>
        <taxon>Streptophyta</taxon>
        <taxon>Embryophyta</taxon>
        <taxon>Tracheophyta</taxon>
        <taxon>Spermatophyta</taxon>
        <taxon>Magnoliopsida</taxon>
        <taxon>eudicotyledons</taxon>
        <taxon>Gunneridae</taxon>
        <taxon>Pentapetalae</taxon>
        <taxon>rosids</taxon>
        <taxon>fabids</taxon>
        <taxon>Rosales</taxon>
        <taxon>Rosaceae</taxon>
        <taxon>Amygdaloideae</taxon>
        <taxon>Amygdaleae</taxon>
        <taxon>Prunus</taxon>
    </lineage>
</organism>
<reference evidence="2 3" key="1">
    <citation type="submission" date="2018-02" db="EMBL/GenBank/DDBJ databases">
        <title>Draft genome of wild Prunus yedoensis var. nudiflora.</title>
        <authorList>
            <person name="Baek S."/>
            <person name="Kim J.-H."/>
            <person name="Choi K."/>
            <person name="Kim G.-B."/>
            <person name="Cho A."/>
            <person name="Jang H."/>
            <person name="Shin C.-H."/>
            <person name="Yu H.-J."/>
            <person name="Mun J.-H."/>
        </authorList>
    </citation>
    <scope>NUCLEOTIDE SEQUENCE [LARGE SCALE GENOMIC DNA]</scope>
    <source>
        <strain evidence="3">cv. Jeju island</strain>
        <tissue evidence="2">Leaf</tissue>
    </source>
</reference>
<comment type="caution">
    <text evidence="2">The sequence shown here is derived from an EMBL/GenBank/DDBJ whole genome shotgun (WGS) entry which is preliminary data.</text>
</comment>
<feature type="region of interest" description="Disordered" evidence="1">
    <location>
        <begin position="1"/>
        <end position="28"/>
    </location>
</feature>
<dbReference type="EMBL" id="PJQY01000024">
    <property type="protein sequence ID" value="PQQ20912.1"/>
    <property type="molecule type" value="Genomic_DNA"/>
</dbReference>
<accession>A0A314ZHA9</accession>